<organism evidence="1 3">
    <name type="scientific">Strongyloides papillosus</name>
    <name type="common">Intestinal threadworm</name>
    <dbReference type="NCBI Taxonomy" id="174720"/>
    <lineage>
        <taxon>Eukaryota</taxon>
        <taxon>Metazoa</taxon>
        <taxon>Ecdysozoa</taxon>
        <taxon>Nematoda</taxon>
        <taxon>Chromadorea</taxon>
        <taxon>Rhabditida</taxon>
        <taxon>Tylenchina</taxon>
        <taxon>Panagrolaimomorpha</taxon>
        <taxon>Strongyloidoidea</taxon>
        <taxon>Strongyloididae</taxon>
        <taxon>Strongyloides</taxon>
    </lineage>
</organism>
<evidence type="ECO:0000313" key="2">
    <source>
        <dbReference type="WBParaSite" id="SPAL_0000623900.1"/>
    </source>
</evidence>
<dbReference type="WBParaSite" id="SPAL_0000623900.1">
    <property type="protein sequence ID" value="SPAL_0000623900.1"/>
    <property type="gene ID" value="SPAL_0000623900"/>
</dbReference>
<dbReference type="Proteomes" id="UP000046392">
    <property type="component" value="Unplaced"/>
</dbReference>
<name>A0A0N5BJX3_STREA</name>
<sequence length="120" mass="13712">MCRVSSDFDKELLLPDEDLFPLSDEELFLFSVEELLLPDEELLLLPDGELLLPCEELLPDNLLVDLDIELLSNNKLSVDPNTTPCLLDGECFLPLENLSFPGIKFLLSVRSLFDRERDFL</sequence>
<accession>A0A0N5BJX3</accession>
<reference evidence="2 3" key="1">
    <citation type="submission" date="2017-02" db="UniProtKB">
        <authorList>
            <consortium name="WormBaseParasite"/>
        </authorList>
    </citation>
    <scope>IDENTIFICATION</scope>
</reference>
<evidence type="ECO:0000313" key="1">
    <source>
        <dbReference type="Proteomes" id="UP000046392"/>
    </source>
</evidence>
<evidence type="ECO:0000313" key="3">
    <source>
        <dbReference type="WBParaSite" id="SPAL_0000624000.1"/>
    </source>
</evidence>
<keyword evidence="1" id="KW-1185">Reference proteome</keyword>
<dbReference type="AlphaFoldDB" id="A0A0N5BJX3"/>
<proteinExistence type="predicted"/>
<protein>
    <submittedName>
        <fullName evidence="2 3">Cerebellar degeneration-related antigen 1</fullName>
    </submittedName>
</protein>
<dbReference type="WBParaSite" id="SPAL_0000624000.1">
    <property type="protein sequence ID" value="SPAL_0000624000.1"/>
    <property type="gene ID" value="SPAL_0000624000"/>
</dbReference>